<dbReference type="GO" id="GO:0043709">
    <property type="term" value="P:cell adhesion involved in single-species biofilm formation"/>
    <property type="evidence" value="ECO:0007669"/>
    <property type="project" value="TreeGrafter"/>
</dbReference>
<dbReference type="PROSITE" id="PS50887">
    <property type="entry name" value="GGDEF"/>
    <property type="match status" value="1"/>
</dbReference>
<proteinExistence type="predicted"/>
<dbReference type="OrthoDB" id="9812260at2"/>
<protein>
    <recommendedName>
        <fullName evidence="1">diguanylate cyclase</fullName>
        <ecNumber evidence="1">2.7.7.65</ecNumber>
    </recommendedName>
</protein>
<evidence type="ECO:0000313" key="5">
    <source>
        <dbReference type="Proteomes" id="UP000245137"/>
    </source>
</evidence>
<dbReference type="SMART" id="SM00267">
    <property type="entry name" value="GGDEF"/>
    <property type="match status" value="1"/>
</dbReference>
<keyword evidence="2" id="KW-0175">Coiled coil</keyword>
<sequence>MKLDSRRWALVAGVALVVAAGVFALIRAGFFAAPDLASLWTWSLDNWETAGVGLSGEPVRVAHEPLALIRNLALITVSFIGVLLGTPRLVEIVTRSGRGGGAVGEDFVKMRRLIDGELGTILSLVRAHLDSNKTYSAALVKGHRDLAATSSPDQIRAAIVLLIAENQKMLRETEEHQRRLEDSQRLITQLRAELAETQELNVRDSLTQVFTRGHFDETLAREAKAAAAADRALSLIMADIDHFKKINDGHGHLIGDEVLKNFARTMSKHVEEKDTVARYGGEEFAIIMPSVSFIEAKATAERIRAEFETKKWAIKGGAPIGRITASFGVAQLAPRESAESLIQRADAKLYVSKSRGRNLVTVDADLSSR</sequence>
<dbReference type="GO" id="GO:1902201">
    <property type="term" value="P:negative regulation of bacterial-type flagellum-dependent cell motility"/>
    <property type="evidence" value="ECO:0007669"/>
    <property type="project" value="TreeGrafter"/>
</dbReference>
<dbReference type="PANTHER" id="PTHR45138">
    <property type="entry name" value="REGULATORY COMPONENTS OF SENSORY TRANSDUCTION SYSTEM"/>
    <property type="match status" value="1"/>
</dbReference>
<dbReference type="InterPro" id="IPR000160">
    <property type="entry name" value="GGDEF_dom"/>
</dbReference>
<evidence type="ECO:0000313" key="4">
    <source>
        <dbReference type="EMBL" id="PWB93778.1"/>
    </source>
</evidence>
<dbReference type="NCBIfam" id="TIGR00254">
    <property type="entry name" value="GGDEF"/>
    <property type="match status" value="1"/>
</dbReference>
<dbReference type="SUPFAM" id="SSF55073">
    <property type="entry name" value="Nucleotide cyclase"/>
    <property type="match status" value="1"/>
</dbReference>
<dbReference type="GO" id="GO:0005886">
    <property type="term" value="C:plasma membrane"/>
    <property type="evidence" value="ECO:0007669"/>
    <property type="project" value="TreeGrafter"/>
</dbReference>
<feature type="domain" description="GGDEF" evidence="3">
    <location>
        <begin position="231"/>
        <end position="365"/>
    </location>
</feature>
<dbReference type="Gene3D" id="3.30.70.270">
    <property type="match status" value="1"/>
</dbReference>
<evidence type="ECO:0000256" key="2">
    <source>
        <dbReference type="SAM" id="Coils"/>
    </source>
</evidence>
<dbReference type="AlphaFoldDB" id="A0A2U1SQ86"/>
<dbReference type="CDD" id="cd01949">
    <property type="entry name" value="GGDEF"/>
    <property type="match status" value="1"/>
</dbReference>
<evidence type="ECO:0000259" key="3">
    <source>
        <dbReference type="PROSITE" id="PS50887"/>
    </source>
</evidence>
<evidence type="ECO:0000256" key="1">
    <source>
        <dbReference type="ARBA" id="ARBA00012528"/>
    </source>
</evidence>
<dbReference type="RefSeq" id="WP_108917439.1">
    <property type="nucleotide sequence ID" value="NZ_BGJY01000016.1"/>
</dbReference>
<name>A0A2U1SQ86_METSR</name>
<dbReference type="Proteomes" id="UP000245137">
    <property type="component" value="Unassembled WGS sequence"/>
</dbReference>
<dbReference type="EC" id="2.7.7.65" evidence="1"/>
<keyword evidence="5" id="KW-1185">Reference proteome</keyword>
<dbReference type="FunFam" id="3.30.70.270:FF:000001">
    <property type="entry name" value="Diguanylate cyclase domain protein"/>
    <property type="match status" value="1"/>
</dbReference>
<dbReference type="InterPro" id="IPR029787">
    <property type="entry name" value="Nucleotide_cyclase"/>
</dbReference>
<dbReference type="GO" id="GO:0052621">
    <property type="term" value="F:diguanylate cyclase activity"/>
    <property type="evidence" value="ECO:0007669"/>
    <property type="project" value="UniProtKB-EC"/>
</dbReference>
<dbReference type="EMBL" id="PUIV01000016">
    <property type="protein sequence ID" value="PWB93778.1"/>
    <property type="molecule type" value="Genomic_DNA"/>
</dbReference>
<reference evidence="4 5" key="1">
    <citation type="journal article" date="2018" name="Appl. Microbiol. Biotechnol.">
        <title>Co-cultivation of the strictly anaerobic methanogen Methanosarcina barkeri with aerobic methanotrophs in an oxygen-limited membrane bioreactor.</title>
        <authorList>
            <person name="In 't Zandt M.H."/>
            <person name="van den Bosch T.J.M."/>
            <person name="Rijkers R."/>
            <person name="van Kessel M.A.H.J."/>
            <person name="Jetten M.S.M."/>
            <person name="Welte C.U."/>
        </authorList>
    </citation>
    <scope>NUCLEOTIDE SEQUENCE [LARGE SCALE GENOMIC DNA]</scope>
    <source>
        <strain evidence="4 5">DSM 17706</strain>
    </source>
</reference>
<dbReference type="InterPro" id="IPR050469">
    <property type="entry name" value="Diguanylate_Cyclase"/>
</dbReference>
<dbReference type="PANTHER" id="PTHR45138:SF2">
    <property type="entry name" value="DIGUANYLATE CYCLASE VDCA"/>
    <property type="match status" value="1"/>
</dbReference>
<gene>
    <name evidence="4" type="ORF">C5689_11580</name>
</gene>
<comment type="caution">
    <text evidence="4">The sequence shown here is derived from an EMBL/GenBank/DDBJ whole genome shotgun (WGS) entry which is preliminary data.</text>
</comment>
<dbReference type="InterPro" id="IPR043128">
    <property type="entry name" value="Rev_trsase/Diguanyl_cyclase"/>
</dbReference>
<organism evidence="4 5">
    <name type="scientific">Methylosinus sporium</name>
    <dbReference type="NCBI Taxonomy" id="428"/>
    <lineage>
        <taxon>Bacteria</taxon>
        <taxon>Pseudomonadati</taxon>
        <taxon>Pseudomonadota</taxon>
        <taxon>Alphaproteobacteria</taxon>
        <taxon>Hyphomicrobiales</taxon>
        <taxon>Methylocystaceae</taxon>
        <taxon>Methylosinus</taxon>
    </lineage>
</organism>
<accession>A0A2U1SQ86</accession>
<dbReference type="Pfam" id="PF00990">
    <property type="entry name" value="GGDEF"/>
    <property type="match status" value="1"/>
</dbReference>
<feature type="coiled-coil region" evidence="2">
    <location>
        <begin position="163"/>
        <end position="200"/>
    </location>
</feature>